<sequence>MTGTDWFSAHRDRLDGALAAIRSRGYYSAFPESPSPRVYGETAAADGKAAFEAHLGTTYPVETPGSDGTVSTEQSPYGLPLQVQYPRTTEAGLDELLAAARKGMIDWRKGGIETRVGVTCEILDRLHKRVFELANAVQFTSGQAFVMAFQAGGAHALDRALEAIAYAYEEMNRYPAEAVWEKPAKGDPIRMQKNFTVVGRGVALVIGCNTFPTWNSWPGLFASLVTGNAVVVKPHPLAVLPLAITVDVCREVLTEAGFDPNLVTLAAEQPGDGLAKPLAQRPEVKLIDFTGGSEFGQWLEQNATQAEVFTEKAGVNAVIIDSTDSFKALCNNLAFTLALYSGQMCTTTQNLFVPAGGIQTDEGPKSFDEVGAGIANSIGKLLADDARAVELLGGIVNPAVISRLEKAPEYGDVVLESRAITHPAFPAAVVRTPLLVAIDAKAEEVYGRECFGPVSFVVRTGGTDESIELFRQTVTAGGAMTAGIYSTSEDVLDTAREAALEVGVALSENLTGQVFVNQSAAFSDFHGTGANPAANATYTDGAYVASRFRVIQSRRHV</sequence>
<evidence type="ECO:0000313" key="5">
    <source>
        <dbReference type="Proteomes" id="UP000295388"/>
    </source>
</evidence>
<proteinExistence type="predicted"/>
<dbReference type="InterPro" id="IPR016162">
    <property type="entry name" value="Ald_DH_N"/>
</dbReference>
<comment type="caution">
    <text evidence="4">The sequence shown here is derived from an EMBL/GenBank/DDBJ whole genome shotgun (WGS) entry which is preliminary data.</text>
</comment>
<evidence type="ECO:0000256" key="1">
    <source>
        <dbReference type="ARBA" id="ARBA00023002"/>
    </source>
</evidence>
<evidence type="ECO:0000259" key="3">
    <source>
        <dbReference type="Pfam" id="PF00171"/>
    </source>
</evidence>
<dbReference type="RefSeq" id="WP_133798181.1">
    <property type="nucleotide sequence ID" value="NZ_SNWQ01000001.1"/>
</dbReference>
<keyword evidence="1" id="KW-0560">Oxidoreductase</keyword>
<dbReference type="Gene3D" id="3.40.309.10">
    <property type="entry name" value="Aldehyde Dehydrogenase, Chain A, domain 2"/>
    <property type="match status" value="1"/>
</dbReference>
<dbReference type="InterPro" id="IPR016163">
    <property type="entry name" value="Ald_DH_C"/>
</dbReference>
<keyword evidence="2" id="KW-0520">NAD</keyword>
<organism evidence="4 5">
    <name type="scientific">Kribbella caucasensis</name>
    <dbReference type="NCBI Taxonomy" id="2512215"/>
    <lineage>
        <taxon>Bacteria</taxon>
        <taxon>Bacillati</taxon>
        <taxon>Actinomycetota</taxon>
        <taxon>Actinomycetes</taxon>
        <taxon>Propionibacteriales</taxon>
        <taxon>Kribbellaceae</taxon>
        <taxon>Kribbella</taxon>
    </lineage>
</organism>
<dbReference type="NCBIfam" id="TIGR02288">
    <property type="entry name" value="PaaN_2"/>
    <property type="match status" value="1"/>
</dbReference>
<keyword evidence="5" id="KW-1185">Reference proteome</keyword>
<reference evidence="4 5" key="1">
    <citation type="submission" date="2019-03" db="EMBL/GenBank/DDBJ databases">
        <title>Genomic Encyclopedia of Type Strains, Phase III (KMG-III): the genomes of soil and plant-associated and newly described type strains.</title>
        <authorList>
            <person name="Whitman W."/>
        </authorList>
    </citation>
    <scope>NUCLEOTIDE SEQUENCE [LARGE SCALE GENOMIC DNA]</scope>
    <source>
        <strain evidence="4 5">VKM Ac-2527</strain>
    </source>
</reference>
<dbReference type="EMBL" id="SNWQ01000001">
    <property type="protein sequence ID" value="TDO54610.1"/>
    <property type="molecule type" value="Genomic_DNA"/>
</dbReference>
<dbReference type="InterPro" id="IPR015590">
    <property type="entry name" value="Aldehyde_DH_dom"/>
</dbReference>
<dbReference type="PANTHER" id="PTHR42862:SF1">
    <property type="entry name" value="DELTA-1-PYRROLINE-5-CARBOXYLATE DEHYDROGENASE 2, ISOFORM A-RELATED"/>
    <property type="match status" value="1"/>
</dbReference>
<dbReference type="Gene3D" id="3.40.605.10">
    <property type="entry name" value="Aldehyde Dehydrogenase, Chain A, domain 1"/>
    <property type="match status" value="1"/>
</dbReference>
<dbReference type="InterPro" id="IPR016161">
    <property type="entry name" value="Ald_DH/histidinol_DH"/>
</dbReference>
<dbReference type="OrthoDB" id="5288459at2"/>
<dbReference type="Proteomes" id="UP000295388">
    <property type="component" value="Unassembled WGS sequence"/>
</dbReference>
<name>A0A4V3CB59_9ACTN</name>
<dbReference type="PANTHER" id="PTHR42862">
    <property type="entry name" value="DELTA-1-PYRROLINE-5-CARBOXYLATE DEHYDROGENASE 1, ISOFORM A-RELATED"/>
    <property type="match status" value="1"/>
</dbReference>
<accession>A0A4V3CB59</accession>
<protein>
    <submittedName>
        <fullName evidence="4">Phenylacetic acid degradation protein paaN</fullName>
    </submittedName>
</protein>
<feature type="domain" description="Aldehyde dehydrogenase" evidence="3">
    <location>
        <begin position="83"/>
        <end position="498"/>
    </location>
</feature>
<evidence type="ECO:0000313" key="4">
    <source>
        <dbReference type="EMBL" id="TDO54610.1"/>
    </source>
</evidence>
<dbReference type="GO" id="GO:0010133">
    <property type="term" value="P:L-proline catabolic process to L-glutamate"/>
    <property type="evidence" value="ECO:0007669"/>
    <property type="project" value="TreeGrafter"/>
</dbReference>
<evidence type="ECO:0000256" key="2">
    <source>
        <dbReference type="ARBA" id="ARBA00023027"/>
    </source>
</evidence>
<gene>
    <name evidence="4" type="ORF">EV643_101400</name>
</gene>
<dbReference type="InterPro" id="IPR011975">
    <property type="entry name" value="PaaN_2"/>
</dbReference>
<dbReference type="Pfam" id="PF00171">
    <property type="entry name" value="Aldedh"/>
    <property type="match status" value="1"/>
</dbReference>
<dbReference type="GO" id="GO:0003842">
    <property type="term" value="F:L-glutamate gamma-semialdehyde dehydrogenase activity"/>
    <property type="evidence" value="ECO:0007669"/>
    <property type="project" value="TreeGrafter"/>
</dbReference>
<dbReference type="AlphaFoldDB" id="A0A4V3CB59"/>
<dbReference type="GO" id="GO:0009898">
    <property type="term" value="C:cytoplasmic side of plasma membrane"/>
    <property type="evidence" value="ECO:0007669"/>
    <property type="project" value="TreeGrafter"/>
</dbReference>
<dbReference type="SUPFAM" id="SSF53720">
    <property type="entry name" value="ALDH-like"/>
    <property type="match status" value="1"/>
</dbReference>
<dbReference type="InterPro" id="IPR050485">
    <property type="entry name" value="Proline_metab_enzyme"/>
</dbReference>